<sequence>MTVAPGATDREKLAATARQFEAIFVRQMLAEARKTHFGGERLFSSQALDTFNQMQDEHFADATAQSGVLGLAKIIEEQMTRFLPAQKDRD</sequence>
<gene>
    <name evidence="2" type="ORF">L284_06610</name>
</gene>
<protein>
    <recommendedName>
        <fullName evidence="1">Flagellar protein FlgJ N-terminal domain-containing protein</fullName>
    </recommendedName>
</protein>
<organism evidence="2 3">
    <name type="scientific">Novosphingobium lindaniclasticum LE124</name>
    <dbReference type="NCBI Taxonomy" id="1096930"/>
    <lineage>
        <taxon>Bacteria</taxon>
        <taxon>Pseudomonadati</taxon>
        <taxon>Pseudomonadota</taxon>
        <taxon>Alphaproteobacteria</taxon>
        <taxon>Sphingomonadales</taxon>
        <taxon>Sphingomonadaceae</taxon>
        <taxon>Novosphingobium</taxon>
    </lineage>
</organism>
<evidence type="ECO:0000259" key="1">
    <source>
        <dbReference type="Pfam" id="PF10135"/>
    </source>
</evidence>
<keyword evidence="3" id="KW-1185">Reference proteome</keyword>
<feature type="domain" description="Flagellar protein FlgJ N-terminal" evidence="1">
    <location>
        <begin position="32"/>
        <end position="78"/>
    </location>
</feature>
<evidence type="ECO:0000313" key="2">
    <source>
        <dbReference type="EMBL" id="EQB17846.1"/>
    </source>
</evidence>
<dbReference type="Proteomes" id="UP000015527">
    <property type="component" value="Unassembled WGS sequence"/>
</dbReference>
<dbReference type="PATRIC" id="fig|1096930.3.peg.1302"/>
<dbReference type="EMBL" id="ATHL01000050">
    <property type="protein sequence ID" value="EQB17846.1"/>
    <property type="molecule type" value="Genomic_DNA"/>
</dbReference>
<dbReference type="InterPro" id="IPR019301">
    <property type="entry name" value="Flagellar_prot_FlgJ_N"/>
</dbReference>
<proteinExistence type="predicted"/>
<comment type="caution">
    <text evidence="2">The sequence shown here is derived from an EMBL/GenBank/DDBJ whole genome shotgun (WGS) entry which is preliminary data.</text>
</comment>
<dbReference type="AlphaFoldDB" id="T0HNC7"/>
<dbReference type="Pfam" id="PF10135">
    <property type="entry name" value="Rod-binding"/>
    <property type="match status" value="1"/>
</dbReference>
<name>T0HNC7_9SPHN</name>
<dbReference type="eggNOG" id="COG3951">
    <property type="taxonomic scope" value="Bacteria"/>
</dbReference>
<evidence type="ECO:0000313" key="3">
    <source>
        <dbReference type="Proteomes" id="UP000015527"/>
    </source>
</evidence>
<reference evidence="2 3" key="1">
    <citation type="journal article" date="2013" name="Genome Announc.">
        <title>Genome Sequence of Novosphingobium lindaniclasticum LE124T, Isolated from a Hexachlorocyclohexane Dumpsite.</title>
        <authorList>
            <person name="Saxena A."/>
            <person name="Nayyar N."/>
            <person name="Sangwan N."/>
            <person name="Kumari R."/>
            <person name="Khurana J.P."/>
            <person name="Lal R."/>
        </authorList>
    </citation>
    <scope>NUCLEOTIDE SEQUENCE [LARGE SCALE GENOMIC DNA]</scope>
    <source>
        <strain evidence="2 3">LE124</strain>
    </source>
</reference>
<accession>T0HNC7</accession>